<feature type="domain" description="Alcohol dehydrogenase-like C-terminal" evidence="1">
    <location>
        <begin position="66"/>
        <end position="127"/>
    </location>
</feature>
<evidence type="ECO:0000313" key="3">
    <source>
        <dbReference type="Proteomes" id="UP000245207"/>
    </source>
</evidence>
<dbReference type="Pfam" id="PF00107">
    <property type="entry name" value="ADH_zinc_N"/>
    <property type="match status" value="1"/>
</dbReference>
<name>A0A2U1LLJ7_ARTAN</name>
<dbReference type="Proteomes" id="UP000245207">
    <property type="component" value="Unassembled WGS sequence"/>
</dbReference>
<dbReference type="OrthoDB" id="809632at2759"/>
<dbReference type="STRING" id="35608.A0A2U1LLJ7"/>
<dbReference type="InterPro" id="IPR036291">
    <property type="entry name" value="NAD(P)-bd_dom_sf"/>
</dbReference>
<protein>
    <submittedName>
        <fullName evidence="2">2-alkenal reductase (NADP(+)-dependent)</fullName>
    </submittedName>
</protein>
<gene>
    <name evidence="2" type="ORF">CTI12_AA459500</name>
</gene>
<evidence type="ECO:0000259" key="1">
    <source>
        <dbReference type="Pfam" id="PF00107"/>
    </source>
</evidence>
<dbReference type="GO" id="GO:0016628">
    <property type="term" value="F:oxidoreductase activity, acting on the CH-CH group of donors, NAD or NADP as acceptor"/>
    <property type="evidence" value="ECO:0007669"/>
    <property type="project" value="InterPro"/>
</dbReference>
<keyword evidence="3" id="KW-1185">Reference proteome</keyword>
<accession>A0A2U1LLJ7</accession>
<evidence type="ECO:0000313" key="2">
    <source>
        <dbReference type="EMBL" id="PWA49883.1"/>
    </source>
</evidence>
<organism evidence="2 3">
    <name type="scientific">Artemisia annua</name>
    <name type="common">Sweet wormwood</name>
    <dbReference type="NCBI Taxonomy" id="35608"/>
    <lineage>
        <taxon>Eukaryota</taxon>
        <taxon>Viridiplantae</taxon>
        <taxon>Streptophyta</taxon>
        <taxon>Embryophyta</taxon>
        <taxon>Tracheophyta</taxon>
        <taxon>Spermatophyta</taxon>
        <taxon>Magnoliopsida</taxon>
        <taxon>eudicotyledons</taxon>
        <taxon>Gunneridae</taxon>
        <taxon>Pentapetalae</taxon>
        <taxon>asterids</taxon>
        <taxon>campanulids</taxon>
        <taxon>Asterales</taxon>
        <taxon>Asteraceae</taxon>
        <taxon>Asteroideae</taxon>
        <taxon>Anthemideae</taxon>
        <taxon>Artemisiinae</taxon>
        <taxon>Artemisia</taxon>
    </lineage>
</organism>
<dbReference type="InterPro" id="IPR013149">
    <property type="entry name" value="ADH-like_C"/>
</dbReference>
<comment type="caution">
    <text evidence="2">The sequence shown here is derived from an EMBL/GenBank/DDBJ whole genome shotgun (WGS) entry which is preliminary data.</text>
</comment>
<dbReference type="InterPro" id="IPR045010">
    <property type="entry name" value="MDR_fam"/>
</dbReference>
<sequence length="147" mass="16709">MEDTYGIQGPTSIQLINQARRFHVHGNTCNFSYHVLHFHAHKFVSSHKLIIVNSFKGWQVDLLTGKLGFDYLFNYKEEIDLNSTLQRYFPDGIGIYFDNVGGKLLEAALADMNPFGRISVCGISDYIKSGKRASPSMIDVIYKQIMI</sequence>
<reference evidence="2 3" key="1">
    <citation type="journal article" date="2018" name="Mol. Plant">
        <title>The genome of Artemisia annua provides insight into the evolution of Asteraceae family and artemisinin biosynthesis.</title>
        <authorList>
            <person name="Shen Q."/>
            <person name="Zhang L."/>
            <person name="Liao Z."/>
            <person name="Wang S."/>
            <person name="Yan T."/>
            <person name="Shi P."/>
            <person name="Liu M."/>
            <person name="Fu X."/>
            <person name="Pan Q."/>
            <person name="Wang Y."/>
            <person name="Lv Z."/>
            <person name="Lu X."/>
            <person name="Zhang F."/>
            <person name="Jiang W."/>
            <person name="Ma Y."/>
            <person name="Chen M."/>
            <person name="Hao X."/>
            <person name="Li L."/>
            <person name="Tang Y."/>
            <person name="Lv G."/>
            <person name="Zhou Y."/>
            <person name="Sun X."/>
            <person name="Brodelius P.E."/>
            <person name="Rose J.K.C."/>
            <person name="Tang K."/>
        </authorList>
    </citation>
    <scope>NUCLEOTIDE SEQUENCE [LARGE SCALE GENOMIC DNA]</scope>
    <source>
        <strain evidence="3">cv. Huhao1</strain>
        <tissue evidence="2">Leaf</tissue>
    </source>
</reference>
<dbReference type="PANTHER" id="PTHR43205:SF12">
    <property type="entry name" value="OS06G0602900 PROTEIN"/>
    <property type="match status" value="1"/>
</dbReference>
<dbReference type="AlphaFoldDB" id="A0A2U1LLJ7"/>
<dbReference type="Gene3D" id="3.40.50.720">
    <property type="entry name" value="NAD(P)-binding Rossmann-like Domain"/>
    <property type="match status" value="1"/>
</dbReference>
<dbReference type="EMBL" id="PKPP01008741">
    <property type="protein sequence ID" value="PWA49883.1"/>
    <property type="molecule type" value="Genomic_DNA"/>
</dbReference>
<dbReference type="PANTHER" id="PTHR43205">
    <property type="entry name" value="PROSTAGLANDIN REDUCTASE"/>
    <property type="match status" value="1"/>
</dbReference>
<proteinExistence type="predicted"/>
<dbReference type="SUPFAM" id="SSF51735">
    <property type="entry name" value="NAD(P)-binding Rossmann-fold domains"/>
    <property type="match status" value="1"/>
</dbReference>